<sequence length="335" mass="36432">MTSGDERPVLESVLRSSISAMGLPYPHGSARHSPDPVSTPTYSRSMPSSSHEGLVELFRHRPTLAAELLAEPFDVELPPYEQIRIESGDLGDLVPTEYRADLVIALRDDNDKAVLAIVVEAQLAIDRGKEWSWPVYLATLRARLKCPTVLLVVCTHPSVARWGITPIAMGQPGWVLTPLVLSPGLVPTITDPDEAARTPELTILSALAHGGGPHGSAVLKALISAFEKLDEPFATLYSDVVHRSLPQAARHLMEAIMTTTSYEYQSPFVRRFVMQGRAEGEARGEARALLTVLAARGLEVSENARARIDGCDDADQLNLWISRAATADSVDDVFV</sequence>
<accession>A0A7W9GRU3</accession>
<feature type="region of interest" description="Disordered" evidence="1">
    <location>
        <begin position="24"/>
        <end position="48"/>
    </location>
</feature>
<feature type="compositionally biased region" description="Polar residues" evidence="1">
    <location>
        <begin position="36"/>
        <end position="48"/>
    </location>
</feature>
<dbReference type="PANTHER" id="PTHR34613">
    <property type="entry name" value="SLL0800 PROTEIN"/>
    <property type="match status" value="1"/>
</dbReference>
<proteinExistence type="predicted"/>
<dbReference type="EMBL" id="JACHMM010000001">
    <property type="protein sequence ID" value="MBB5788589.1"/>
    <property type="molecule type" value="Genomic_DNA"/>
</dbReference>
<protein>
    <recommendedName>
        <fullName evidence="4">Transposase (putative) YhgA-like domain-containing protein</fullName>
    </recommendedName>
</protein>
<comment type="caution">
    <text evidence="2">The sequence shown here is derived from an EMBL/GenBank/DDBJ whole genome shotgun (WGS) entry which is preliminary data.</text>
</comment>
<dbReference type="Proteomes" id="UP000542813">
    <property type="component" value="Unassembled WGS sequence"/>
</dbReference>
<reference evidence="2 3" key="1">
    <citation type="submission" date="2020-08" db="EMBL/GenBank/DDBJ databases">
        <title>Sequencing the genomes of 1000 actinobacteria strains.</title>
        <authorList>
            <person name="Klenk H.-P."/>
        </authorList>
    </citation>
    <scope>NUCLEOTIDE SEQUENCE [LARGE SCALE GENOMIC DNA]</scope>
    <source>
        <strain evidence="2 3">DSM 102122</strain>
    </source>
</reference>
<organism evidence="2 3">
    <name type="scientific">Jiangella mangrovi</name>
    <dbReference type="NCBI Taxonomy" id="1524084"/>
    <lineage>
        <taxon>Bacteria</taxon>
        <taxon>Bacillati</taxon>
        <taxon>Actinomycetota</taxon>
        <taxon>Actinomycetes</taxon>
        <taxon>Jiangellales</taxon>
        <taxon>Jiangellaceae</taxon>
        <taxon>Jiangella</taxon>
    </lineage>
</organism>
<keyword evidence="3" id="KW-1185">Reference proteome</keyword>
<dbReference type="PANTHER" id="PTHR34613:SF1">
    <property type="entry name" value="SLL6017 PROTEIN"/>
    <property type="match status" value="1"/>
</dbReference>
<dbReference type="RefSeq" id="WP_221441023.1">
    <property type="nucleotide sequence ID" value="NZ_JACHMM010000001.1"/>
</dbReference>
<evidence type="ECO:0008006" key="4">
    <source>
        <dbReference type="Google" id="ProtNLM"/>
    </source>
</evidence>
<evidence type="ECO:0000313" key="3">
    <source>
        <dbReference type="Proteomes" id="UP000542813"/>
    </source>
</evidence>
<evidence type="ECO:0000313" key="2">
    <source>
        <dbReference type="EMBL" id="MBB5788589.1"/>
    </source>
</evidence>
<name>A0A7W9GRU3_9ACTN</name>
<dbReference type="AlphaFoldDB" id="A0A7W9GRU3"/>
<gene>
    <name evidence="2" type="ORF">HD601_003164</name>
</gene>
<evidence type="ECO:0000256" key="1">
    <source>
        <dbReference type="SAM" id="MobiDB-lite"/>
    </source>
</evidence>